<evidence type="ECO:0000313" key="2">
    <source>
        <dbReference type="Proteomes" id="UP001186974"/>
    </source>
</evidence>
<protein>
    <submittedName>
        <fullName evidence="1">Uncharacterized protein</fullName>
    </submittedName>
</protein>
<sequence length="196" mass="21794">MDLEAMWAGLSNGTFTTISSDHAPHKFDHPRGKKVGVEGGFRKIPNGLPGLETRMPCIFTAGVLAGRLQITKFVELTCSNPAKLYGMGKTKGTVAPGFDADLVIWYPTEEQCGDEGKRMRPFRLGNEMLHHDIDYTPFEGMEMLNWPRVTVLRGKVVWDRDNGGVAGERGDGEFLKRGVNALSKPRDVWVNDFRPS</sequence>
<accession>A0ACC3DQ41</accession>
<gene>
    <name evidence="1" type="ORF">LTS18_007008</name>
</gene>
<dbReference type="EMBL" id="JAWDJW010001730">
    <property type="protein sequence ID" value="KAK3078638.1"/>
    <property type="molecule type" value="Genomic_DNA"/>
</dbReference>
<keyword evidence="2" id="KW-1185">Reference proteome</keyword>
<name>A0ACC3DQ41_9PEZI</name>
<dbReference type="Proteomes" id="UP001186974">
    <property type="component" value="Unassembled WGS sequence"/>
</dbReference>
<organism evidence="1 2">
    <name type="scientific">Coniosporium uncinatum</name>
    <dbReference type="NCBI Taxonomy" id="93489"/>
    <lineage>
        <taxon>Eukaryota</taxon>
        <taxon>Fungi</taxon>
        <taxon>Dikarya</taxon>
        <taxon>Ascomycota</taxon>
        <taxon>Pezizomycotina</taxon>
        <taxon>Dothideomycetes</taxon>
        <taxon>Dothideomycetes incertae sedis</taxon>
        <taxon>Coniosporium</taxon>
    </lineage>
</organism>
<comment type="caution">
    <text evidence="1">The sequence shown here is derived from an EMBL/GenBank/DDBJ whole genome shotgun (WGS) entry which is preliminary data.</text>
</comment>
<reference evidence="1" key="1">
    <citation type="submission" date="2024-09" db="EMBL/GenBank/DDBJ databases">
        <title>Black Yeasts Isolated from many extreme environments.</title>
        <authorList>
            <person name="Coleine C."/>
            <person name="Stajich J.E."/>
            <person name="Selbmann L."/>
        </authorList>
    </citation>
    <scope>NUCLEOTIDE SEQUENCE</scope>
    <source>
        <strain evidence="1">CCFEE 5737</strain>
    </source>
</reference>
<evidence type="ECO:0000313" key="1">
    <source>
        <dbReference type="EMBL" id="KAK3078638.1"/>
    </source>
</evidence>
<proteinExistence type="predicted"/>